<name>E8LKJ7_SUCHY</name>
<evidence type="ECO:0000313" key="3">
    <source>
        <dbReference type="Proteomes" id="UP000018458"/>
    </source>
</evidence>
<keyword evidence="3" id="KW-1185">Reference proteome</keyword>
<dbReference type="EMBL" id="AEVO01000061">
    <property type="protein sequence ID" value="EFY06984.1"/>
    <property type="molecule type" value="Genomic_DNA"/>
</dbReference>
<feature type="transmembrane region" description="Helical" evidence="1">
    <location>
        <begin position="191"/>
        <end position="213"/>
    </location>
</feature>
<keyword evidence="1" id="KW-0472">Membrane</keyword>
<keyword evidence="1" id="KW-0812">Transmembrane</keyword>
<accession>E8LKJ7</accession>
<proteinExistence type="predicted"/>
<dbReference type="HOGENOM" id="CLU_1282657_0_0_6"/>
<keyword evidence="1" id="KW-1133">Transmembrane helix</keyword>
<sequence length="215" mass="24295">MEGKVTIYDIKTKQGRIQANDGNIYSFDALAFINKKDESLIKEGMSCSFEFIENKLSNFRLKDAEDFIFRNETFKEPSNLELISGELPTNYTLIDKAKVSIAKTDRIREKAIYKLKHDCKMLGANIVLDVKESTNIRSAMGYGFKFYTIEGVPATVGISDPKGTVSRADLSHRLLHKKIIKLKNNVETIKIANLALKICGVILFIIFLLGFIFTL</sequence>
<dbReference type="STRING" id="762983.HMPREF9444_01238"/>
<reference evidence="2 3" key="1">
    <citation type="submission" date="2011-01" db="EMBL/GenBank/DDBJ databases">
        <authorList>
            <person name="Weinstock G."/>
            <person name="Sodergren E."/>
            <person name="Clifton S."/>
            <person name="Fulton L."/>
            <person name="Fulton B."/>
            <person name="Courtney L."/>
            <person name="Fronick C."/>
            <person name="Harrison M."/>
            <person name="Strong C."/>
            <person name="Farmer C."/>
            <person name="Delahaunty K."/>
            <person name="Markovic C."/>
            <person name="Hall O."/>
            <person name="Minx P."/>
            <person name="Tomlinson C."/>
            <person name="Mitreva M."/>
            <person name="Hou S."/>
            <person name="Chen J."/>
            <person name="Wollam A."/>
            <person name="Pepin K.H."/>
            <person name="Johnson M."/>
            <person name="Bhonagiri V."/>
            <person name="Zhang X."/>
            <person name="Suruliraj S."/>
            <person name="Warren W."/>
            <person name="Chinwalla A."/>
            <person name="Mardis E.R."/>
            <person name="Wilson R.K."/>
        </authorList>
    </citation>
    <scope>NUCLEOTIDE SEQUENCE [LARGE SCALE GENOMIC DNA]</scope>
    <source>
        <strain evidence="3">DSM 22608 / JCM 16073 / KCTC 15190 / YIT 12066</strain>
    </source>
</reference>
<evidence type="ECO:0000256" key="1">
    <source>
        <dbReference type="SAM" id="Phobius"/>
    </source>
</evidence>
<dbReference type="RefSeq" id="WP_009143435.1">
    <property type="nucleotide sequence ID" value="NZ_GL830997.1"/>
</dbReference>
<dbReference type="AlphaFoldDB" id="E8LKJ7"/>
<comment type="caution">
    <text evidence="2">The sequence shown here is derived from an EMBL/GenBank/DDBJ whole genome shotgun (WGS) entry which is preliminary data.</text>
</comment>
<gene>
    <name evidence="2" type="ORF">HMPREF9444_01238</name>
</gene>
<protein>
    <submittedName>
        <fullName evidence="2">Uncharacterized protein</fullName>
    </submittedName>
</protein>
<evidence type="ECO:0000313" key="2">
    <source>
        <dbReference type="EMBL" id="EFY06984.1"/>
    </source>
</evidence>
<organism evidence="2 3">
    <name type="scientific">Succinatimonas hippei (strain DSM 22608 / JCM 16073 / KCTC 15190 / YIT 12066)</name>
    <dbReference type="NCBI Taxonomy" id="762983"/>
    <lineage>
        <taxon>Bacteria</taxon>
        <taxon>Pseudomonadati</taxon>
        <taxon>Pseudomonadota</taxon>
        <taxon>Gammaproteobacteria</taxon>
        <taxon>Aeromonadales</taxon>
        <taxon>Succinivibrionaceae</taxon>
        <taxon>Succinatimonas</taxon>
    </lineage>
</organism>
<dbReference type="Proteomes" id="UP000018458">
    <property type="component" value="Unassembled WGS sequence"/>
</dbReference>